<name>A0A1G2N2I8_9BACT</name>
<dbReference type="InterPro" id="IPR001296">
    <property type="entry name" value="Glyco_trans_1"/>
</dbReference>
<dbReference type="EMBL" id="MHRT01000004">
    <property type="protein sequence ID" value="OHA29451.1"/>
    <property type="molecule type" value="Genomic_DNA"/>
</dbReference>
<dbReference type="Gene3D" id="3.40.50.2000">
    <property type="entry name" value="Glycogen Phosphorylase B"/>
    <property type="match status" value="2"/>
</dbReference>
<dbReference type="Proteomes" id="UP000178089">
    <property type="component" value="Unassembled WGS sequence"/>
</dbReference>
<sequence length="404" mass="45762">MNTPRRVLIFSLVYYPDFVGGAEVAVKEVTDRTSPEEIEFDMITLRFDSHLPKFERVGNVNVHRIGWTANQKVYSDSLPWHLHLNKYAYLLIGFCKAVSLYRTRKYDTIWSLMATYNSFAALFFKLVYPKIPFILTLQDGDPIAYLKRRALPLYPIFKMIFTRADRIQVISKYLADWAKEMGAKCPIIVVPNAVDYGLFSGSLSIGETSELKRKLDKKDGDIFLITTSRLVTKNAVGDIISAMIYLPNNVKLLVLGQGYQEADLKDQSARLKLANQAEAEDRVKFLGYISHKDMPPYLHISDIFVRPSLSEGLGNSFLEAMAAGIPVIATPVGGIPDFLVDGETGLFCEVNNPHSIAQKVEKLIKDRESRDYIIKNAREMVLQKYSWERVAGEMREVLTGLQKG</sequence>
<evidence type="ECO:0000259" key="2">
    <source>
        <dbReference type="Pfam" id="PF13439"/>
    </source>
</evidence>
<dbReference type="InterPro" id="IPR028098">
    <property type="entry name" value="Glyco_trans_4-like_N"/>
</dbReference>
<dbReference type="PANTHER" id="PTHR45947">
    <property type="entry name" value="SULFOQUINOVOSYL TRANSFERASE SQD2"/>
    <property type="match status" value="1"/>
</dbReference>
<feature type="domain" description="Glycosyl transferase family 1" evidence="1">
    <location>
        <begin position="209"/>
        <end position="380"/>
    </location>
</feature>
<dbReference type="SUPFAM" id="SSF53756">
    <property type="entry name" value="UDP-Glycosyltransferase/glycogen phosphorylase"/>
    <property type="match status" value="1"/>
</dbReference>
<gene>
    <name evidence="3" type="ORF">A3F51_00230</name>
</gene>
<accession>A0A1G2N2I8</accession>
<dbReference type="Pfam" id="PF13439">
    <property type="entry name" value="Glyco_transf_4"/>
    <property type="match status" value="1"/>
</dbReference>
<dbReference type="CDD" id="cd03801">
    <property type="entry name" value="GT4_PimA-like"/>
    <property type="match status" value="1"/>
</dbReference>
<dbReference type="Pfam" id="PF00534">
    <property type="entry name" value="Glycos_transf_1"/>
    <property type="match status" value="1"/>
</dbReference>
<feature type="domain" description="Glycosyltransferase subfamily 4-like N-terminal" evidence="2">
    <location>
        <begin position="19"/>
        <end position="195"/>
    </location>
</feature>
<protein>
    <recommendedName>
        <fullName evidence="5">Glycosyl transferase family 1 domain-containing protein</fullName>
    </recommendedName>
</protein>
<dbReference type="InterPro" id="IPR050194">
    <property type="entry name" value="Glycosyltransferase_grp1"/>
</dbReference>
<evidence type="ECO:0000259" key="1">
    <source>
        <dbReference type="Pfam" id="PF00534"/>
    </source>
</evidence>
<organism evidence="3 4">
    <name type="scientific">Candidatus Taylorbacteria bacterium RIFCSPHIGHO2_12_FULL_45_16</name>
    <dbReference type="NCBI Taxonomy" id="1802315"/>
    <lineage>
        <taxon>Bacteria</taxon>
        <taxon>Candidatus Tayloriibacteriota</taxon>
    </lineage>
</organism>
<comment type="caution">
    <text evidence="3">The sequence shown here is derived from an EMBL/GenBank/DDBJ whole genome shotgun (WGS) entry which is preliminary data.</text>
</comment>
<dbReference type="PANTHER" id="PTHR45947:SF3">
    <property type="entry name" value="SULFOQUINOVOSYL TRANSFERASE SQD2"/>
    <property type="match status" value="1"/>
</dbReference>
<dbReference type="STRING" id="1802315.A3F51_00230"/>
<proteinExistence type="predicted"/>
<dbReference type="GO" id="GO:0016757">
    <property type="term" value="F:glycosyltransferase activity"/>
    <property type="evidence" value="ECO:0007669"/>
    <property type="project" value="InterPro"/>
</dbReference>
<reference evidence="3 4" key="1">
    <citation type="journal article" date="2016" name="Nat. Commun.">
        <title>Thousands of microbial genomes shed light on interconnected biogeochemical processes in an aquifer system.</title>
        <authorList>
            <person name="Anantharaman K."/>
            <person name="Brown C.T."/>
            <person name="Hug L.A."/>
            <person name="Sharon I."/>
            <person name="Castelle C.J."/>
            <person name="Probst A.J."/>
            <person name="Thomas B.C."/>
            <person name="Singh A."/>
            <person name="Wilkins M.J."/>
            <person name="Karaoz U."/>
            <person name="Brodie E.L."/>
            <person name="Williams K.H."/>
            <person name="Hubbard S.S."/>
            <person name="Banfield J.F."/>
        </authorList>
    </citation>
    <scope>NUCLEOTIDE SEQUENCE [LARGE SCALE GENOMIC DNA]</scope>
</reference>
<dbReference type="AlphaFoldDB" id="A0A1G2N2I8"/>
<evidence type="ECO:0000313" key="3">
    <source>
        <dbReference type="EMBL" id="OHA29451.1"/>
    </source>
</evidence>
<evidence type="ECO:0000313" key="4">
    <source>
        <dbReference type="Proteomes" id="UP000178089"/>
    </source>
</evidence>
<evidence type="ECO:0008006" key="5">
    <source>
        <dbReference type="Google" id="ProtNLM"/>
    </source>
</evidence>